<dbReference type="HAMAP" id="MF_00160">
    <property type="entry name" value="SerC_aminotrans_5"/>
    <property type="match status" value="1"/>
</dbReference>
<dbReference type="GO" id="GO:0004648">
    <property type="term" value="F:O-phospho-L-serine:2-oxoglutarate aminotransferase activity"/>
    <property type="evidence" value="ECO:0007669"/>
    <property type="project" value="UniProtKB-UniRule"/>
</dbReference>
<dbReference type="InterPro" id="IPR015422">
    <property type="entry name" value="PyrdxlP-dep_Trfase_small"/>
</dbReference>
<keyword evidence="12" id="KW-0963">Cytoplasm</keyword>
<comment type="similarity">
    <text evidence="3 12">Belongs to the class-V pyridoxal-phosphate-dependent aminotransferase family. SerC subfamily.</text>
</comment>
<keyword evidence="15" id="KW-1185">Reference proteome</keyword>
<feature type="binding site" evidence="12">
    <location>
        <position position="154"/>
    </location>
    <ligand>
        <name>pyridoxal 5'-phosphate</name>
        <dbReference type="ChEBI" id="CHEBI:597326"/>
    </ligand>
</feature>
<evidence type="ECO:0000256" key="12">
    <source>
        <dbReference type="HAMAP-Rule" id="MF_00160"/>
    </source>
</evidence>
<dbReference type="Gene3D" id="3.40.640.10">
    <property type="entry name" value="Type I PLP-dependent aspartate aminotransferase-like (Major domain)"/>
    <property type="match status" value="1"/>
</dbReference>
<dbReference type="PANTHER" id="PTHR43247">
    <property type="entry name" value="PHOSPHOSERINE AMINOTRANSFERASE"/>
    <property type="match status" value="1"/>
</dbReference>
<dbReference type="AlphaFoldDB" id="A0A0W0WVH8"/>
<dbReference type="OrthoDB" id="9809412at2"/>
<reference evidence="14 15" key="1">
    <citation type="submission" date="2015-11" db="EMBL/GenBank/DDBJ databases">
        <title>Genomic analysis of 38 Legionella species identifies large and diverse effector repertoires.</title>
        <authorList>
            <person name="Burstein D."/>
            <person name="Amaro F."/>
            <person name="Zusman T."/>
            <person name="Lifshitz Z."/>
            <person name="Cohen O."/>
            <person name="Gilbert J.A."/>
            <person name="Pupko T."/>
            <person name="Shuman H.A."/>
            <person name="Segal G."/>
        </authorList>
    </citation>
    <scope>NUCLEOTIDE SEQUENCE [LARGE SCALE GENOMIC DNA]</scope>
    <source>
        <strain evidence="14 15">ATCC 49506</strain>
    </source>
</reference>
<keyword evidence="4 12" id="KW-0032">Aminotransferase</keyword>
<dbReference type="Proteomes" id="UP000054725">
    <property type="component" value="Unassembled WGS sequence"/>
</dbReference>
<comment type="subunit">
    <text evidence="12">Homodimer.</text>
</comment>
<dbReference type="Pfam" id="PF00266">
    <property type="entry name" value="Aminotran_5"/>
    <property type="match status" value="1"/>
</dbReference>
<evidence type="ECO:0000259" key="13">
    <source>
        <dbReference type="Pfam" id="PF00266"/>
    </source>
</evidence>
<comment type="pathway">
    <text evidence="1 12">Cofactor biosynthesis; pyridoxine 5'-phosphate biosynthesis; pyridoxine 5'-phosphate from D-erythrose 4-phosphate: step 3/5.</text>
</comment>
<gene>
    <name evidence="14" type="primary">serC_2</name>
    <name evidence="12" type="synonym">serC</name>
    <name evidence="14" type="ORF">Lnau_1312</name>
</gene>
<keyword evidence="8 12" id="KW-0664">Pyridoxine biosynthesis</keyword>
<dbReference type="SUPFAM" id="SSF53383">
    <property type="entry name" value="PLP-dependent transferases"/>
    <property type="match status" value="1"/>
</dbReference>
<evidence type="ECO:0000313" key="15">
    <source>
        <dbReference type="Proteomes" id="UP000054725"/>
    </source>
</evidence>
<dbReference type="GO" id="GO:0030170">
    <property type="term" value="F:pyridoxal phosphate binding"/>
    <property type="evidence" value="ECO:0007669"/>
    <property type="project" value="UniProtKB-UniRule"/>
</dbReference>
<dbReference type="InterPro" id="IPR015421">
    <property type="entry name" value="PyrdxlP-dep_Trfase_major"/>
</dbReference>
<feature type="modified residue" description="N6-(pyridoxal phosphate)lysine" evidence="12">
    <location>
        <position position="198"/>
    </location>
</feature>
<dbReference type="PANTHER" id="PTHR43247:SF1">
    <property type="entry name" value="PHOSPHOSERINE AMINOTRANSFERASE"/>
    <property type="match status" value="1"/>
</dbReference>
<dbReference type="GO" id="GO:0005737">
    <property type="term" value="C:cytoplasm"/>
    <property type="evidence" value="ECO:0007669"/>
    <property type="project" value="UniProtKB-SubCell"/>
</dbReference>
<evidence type="ECO:0000256" key="5">
    <source>
        <dbReference type="ARBA" id="ARBA00022605"/>
    </source>
</evidence>
<evidence type="ECO:0000256" key="9">
    <source>
        <dbReference type="ARBA" id="ARBA00023299"/>
    </source>
</evidence>
<comment type="catalytic activity">
    <reaction evidence="11 12">
        <text>O-phospho-L-serine + 2-oxoglutarate = 3-phosphooxypyruvate + L-glutamate</text>
        <dbReference type="Rhea" id="RHEA:14329"/>
        <dbReference type="ChEBI" id="CHEBI:16810"/>
        <dbReference type="ChEBI" id="CHEBI:18110"/>
        <dbReference type="ChEBI" id="CHEBI:29985"/>
        <dbReference type="ChEBI" id="CHEBI:57524"/>
        <dbReference type="EC" id="2.6.1.52"/>
    </reaction>
</comment>
<dbReference type="RefSeq" id="WP_058504336.1">
    <property type="nucleotide sequence ID" value="NZ_CAAAIF010000001.1"/>
</dbReference>
<evidence type="ECO:0000256" key="10">
    <source>
        <dbReference type="ARBA" id="ARBA00047630"/>
    </source>
</evidence>
<name>A0A0W0WVH8_9GAMM</name>
<proteinExistence type="inferred from homology"/>
<feature type="binding site" evidence="12">
    <location>
        <position position="174"/>
    </location>
    <ligand>
        <name>pyridoxal 5'-phosphate</name>
        <dbReference type="ChEBI" id="CHEBI:597326"/>
    </ligand>
</feature>
<evidence type="ECO:0000256" key="4">
    <source>
        <dbReference type="ARBA" id="ARBA00022576"/>
    </source>
</evidence>
<comment type="cofactor">
    <cofactor evidence="12">
        <name>pyridoxal 5'-phosphate</name>
        <dbReference type="ChEBI" id="CHEBI:597326"/>
    </cofactor>
    <text evidence="12">Binds 1 pyridoxal phosphate per subunit.</text>
</comment>
<dbReference type="InterPro" id="IPR020578">
    <property type="entry name" value="Aminotrans_V_PyrdxlP_BS"/>
</dbReference>
<dbReference type="FunFam" id="3.90.1150.10:FF:000006">
    <property type="entry name" value="Phosphoserine aminotransferase"/>
    <property type="match status" value="1"/>
</dbReference>
<dbReference type="InterPro" id="IPR015424">
    <property type="entry name" value="PyrdxlP-dep_Trfase"/>
</dbReference>
<dbReference type="PIRSF" id="PIRSF000525">
    <property type="entry name" value="SerC"/>
    <property type="match status" value="1"/>
</dbReference>
<comment type="caution">
    <text evidence="12">Lacks conserved residue(s) required for the propagation of feature annotation.</text>
</comment>
<dbReference type="FunFam" id="3.40.640.10:FF:000010">
    <property type="entry name" value="Phosphoserine aminotransferase"/>
    <property type="match status" value="1"/>
</dbReference>
<dbReference type="PROSITE" id="PS00595">
    <property type="entry name" value="AA_TRANSFER_CLASS_5"/>
    <property type="match status" value="1"/>
</dbReference>
<keyword evidence="6 12" id="KW-0808">Transferase</keyword>
<keyword evidence="9 12" id="KW-0718">Serine biosynthesis</keyword>
<dbReference type="InterPro" id="IPR022278">
    <property type="entry name" value="Pser_aminoTfrase"/>
</dbReference>
<evidence type="ECO:0000256" key="7">
    <source>
        <dbReference type="ARBA" id="ARBA00022898"/>
    </source>
</evidence>
<feature type="binding site" evidence="12">
    <location>
        <position position="44"/>
    </location>
    <ligand>
        <name>L-glutamate</name>
        <dbReference type="ChEBI" id="CHEBI:29985"/>
    </ligand>
</feature>
<dbReference type="InterPro" id="IPR000192">
    <property type="entry name" value="Aminotrans_V_dom"/>
</dbReference>
<evidence type="ECO:0000256" key="2">
    <source>
        <dbReference type="ARBA" id="ARBA00005099"/>
    </source>
</evidence>
<dbReference type="GO" id="GO:0008615">
    <property type="term" value="P:pyridoxine biosynthetic process"/>
    <property type="evidence" value="ECO:0007669"/>
    <property type="project" value="UniProtKB-UniRule"/>
</dbReference>
<accession>A0A0W0WVH8</accession>
<comment type="pathway">
    <text evidence="2 12">Amino-acid biosynthesis; L-serine biosynthesis; L-serine from 3-phospho-D-glycerate: step 2/3.</text>
</comment>
<comment type="catalytic activity">
    <reaction evidence="10 12">
        <text>4-(phosphooxy)-L-threonine + 2-oxoglutarate = (R)-3-hydroxy-2-oxo-4-phosphooxybutanoate + L-glutamate</text>
        <dbReference type="Rhea" id="RHEA:16573"/>
        <dbReference type="ChEBI" id="CHEBI:16810"/>
        <dbReference type="ChEBI" id="CHEBI:29985"/>
        <dbReference type="ChEBI" id="CHEBI:58452"/>
        <dbReference type="ChEBI" id="CHEBI:58538"/>
        <dbReference type="EC" id="2.6.1.52"/>
    </reaction>
</comment>
<dbReference type="PATRIC" id="fig|45070.6.peg.1377"/>
<dbReference type="UniPathway" id="UPA00244">
    <property type="reaction ID" value="UER00311"/>
</dbReference>
<protein>
    <recommendedName>
        <fullName evidence="12">Phosphoserine aminotransferase</fullName>
        <ecNumber evidence="12">2.6.1.52</ecNumber>
    </recommendedName>
    <alternativeName>
        <fullName evidence="12">Phosphohydroxythreonine aminotransferase</fullName>
        <shortName evidence="12">PSAT</shortName>
    </alternativeName>
</protein>
<evidence type="ECO:0000256" key="1">
    <source>
        <dbReference type="ARBA" id="ARBA00004915"/>
    </source>
</evidence>
<feature type="domain" description="Aminotransferase class V" evidence="13">
    <location>
        <begin position="7"/>
        <end position="350"/>
    </location>
</feature>
<dbReference type="NCBIfam" id="NF003764">
    <property type="entry name" value="PRK05355.1"/>
    <property type="match status" value="1"/>
</dbReference>
<feature type="binding site" evidence="12">
    <location>
        <position position="104"/>
    </location>
    <ligand>
        <name>pyridoxal 5'-phosphate</name>
        <dbReference type="ChEBI" id="CHEBI:597326"/>
    </ligand>
</feature>
<keyword evidence="5 12" id="KW-0028">Amino-acid biosynthesis</keyword>
<evidence type="ECO:0000256" key="11">
    <source>
        <dbReference type="ARBA" id="ARBA00049007"/>
    </source>
</evidence>
<evidence type="ECO:0000256" key="3">
    <source>
        <dbReference type="ARBA" id="ARBA00006904"/>
    </source>
</evidence>
<dbReference type="Gene3D" id="3.90.1150.10">
    <property type="entry name" value="Aspartate Aminotransferase, domain 1"/>
    <property type="match status" value="1"/>
</dbReference>
<sequence>MTKNKVINFSAGPSAIPNSVIQTIHDELFNWRNTGVSILEIGHRTHQFADLGEKLEDSVRRILQVPSHFSILFLPGGAQIQFAMIAMNLVRGFTCVNYVETGYWSTMAMNEARKYAQVHLAASSAQQKFTTIPDITTWNIEQNAAFLHFTDNETIGGVEFQHIPDIDDMILVSDMSSNLFSRPIDFTRLGCIYACAQKNMGIAGVSLVIIRQDLLDRALPETPAVFHYATQNKNHSLTCTPPTFAFYVASLMLDWLEAEGGIEVMMERSRLKSQILYNYLDESNAYHNPIAPQYRSRLNIPFTLNDAQREASFFQAAEQHGLLYLQGHRSVGGARASIYNAISYDDVLQLIDFLRFFAAH</sequence>
<comment type="caution">
    <text evidence="14">The sequence shown here is derived from an EMBL/GenBank/DDBJ whole genome shotgun (WGS) entry which is preliminary data.</text>
</comment>
<organism evidence="14 15">
    <name type="scientific">Legionella nautarum</name>
    <dbReference type="NCBI Taxonomy" id="45070"/>
    <lineage>
        <taxon>Bacteria</taxon>
        <taxon>Pseudomonadati</taxon>
        <taxon>Pseudomonadota</taxon>
        <taxon>Gammaproteobacteria</taxon>
        <taxon>Legionellales</taxon>
        <taxon>Legionellaceae</taxon>
        <taxon>Legionella</taxon>
    </lineage>
</organism>
<comment type="subcellular location">
    <subcellularLocation>
        <location evidence="12">Cytoplasm</location>
    </subcellularLocation>
</comment>
<dbReference type="UniPathway" id="UPA00135">
    <property type="reaction ID" value="UER00197"/>
</dbReference>
<comment type="function">
    <text evidence="12">Catalyzes the reversible conversion of 3-phosphohydroxypyruvate to phosphoserine and of 3-hydroxy-2-oxo-4-phosphonooxybutanoate to phosphohydroxythreonine.</text>
</comment>
<keyword evidence="7 12" id="KW-0663">Pyridoxal phosphate</keyword>
<feature type="binding site" evidence="12">
    <location>
        <position position="197"/>
    </location>
    <ligand>
        <name>pyridoxal 5'-phosphate</name>
        <dbReference type="ChEBI" id="CHEBI:597326"/>
    </ligand>
</feature>
<evidence type="ECO:0000256" key="6">
    <source>
        <dbReference type="ARBA" id="ARBA00022679"/>
    </source>
</evidence>
<dbReference type="STRING" id="45070.Lnau_1312"/>
<dbReference type="EC" id="2.6.1.52" evidence="12"/>
<dbReference type="EMBL" id="LNYO01000013">
    <property type="protein sequence ID" value="KTD36328.1"/>
    <property type="molecule type" value="Genomic_DNA"/>
</dbReference>
<dbReference type="GO" id="GO:0006564">
    <property type="term" value="P:L-serine biosynthetic process"/>
    <property type="evidence" value="ECO:0007669"/>
    <property type="project" value="UniProtKB-UniRule"/>
</dbReference>
<evidence type="ECO:0000256" key="8">
    <source>
        <dbReference type="ARBA" id="ARBA00023096"/>
    </source>
</evidence>
<evidence type="ECO:0000313" key="14">
    <source>
        <dbReference type="EMBL" id="KTD36328.1"/>
    </source>
</evidence>